<feature type="disulfide bond" evidence="17">
    <location>
        <begin position="49"/>
        <end position="76"/>
    </location>
</feature>
<evidence type="ECO:0000256" key="8">
    <source>
        <dbReference type="ARBA" id="ARBA00022737"/>
    </source>
</evidence>
<accession>A0AAJ7SMZ5</accession>
<organism evidence="24 25">
    <name type="scientific">Petromyzon marinus</name>
    <name type="common">Sea lamprey</name>
    <dbReference type="NCBI Taxonomy" id="7757"/>
    <lineage>
        <taxon>Eukaryota</taxon>
        <taxon>Metazoa</taxon>
        <taxon>Chordata</taxon>
        <taxon>Craniata</taxon>
        <taxon>Vertebrata</taxon>
        <taxon>Cyclostomata</taxon>
        <taxon>Hyperoartia</taxon>
        <taxon>Petromyzontiformes</taxon>
        <taxon>Petromyzontidae</taxon>
        <taxon>Petromyzon</taxon>
    </lineage>
</organism>
<sequence length="1018" mass="112273">MWKSGEAPRRRRRRTGMGRQQQLQQLQQLLVLGTLCLLVSPCTARAVPCNWQLSAGEPGYVMSPGYPQDYPAHLMCEWLVQAPQSDQRIILNFNPHFEVERTNDCRYDFVEIRDGADDSAPLLGKFCGNIAPPSQTSSGATLFIRFKSDYATQGAGFSLRYEIYKTDECSNTFTTPNGTLQSPGYPEPYGHNLECTYIISAPPQSEIVLRFHVFSLEAEPAAQPDAECRFDRLEVWDGLPHVGPLIGRYCGSKSPGEIKSVSGILSVTFNTDGGIAKDGFSATYRMIQRKIIETVKCNQPLGMESLEIRDEQITASSMYPNKEWMPKQARLNNPVHAWTPAADSNKEWIQADLGYLKILSGIATQGAISKDSKKSYYVTSYKMEVSSNGDDWMMLKEGRMPKVFSANSDASSLVENKFSEPVLTRFVRVRPRSWENGIALRFELYGCHISDYPCSGMLGMLSGRIQDGQLQSSSQRGLNWAPSSARLLSSAYGWAPMPPHGASHPVGEWLQVELGGRHTVRGIILQGAKSGTVPDNRLHVRKFRLATSLDGETWEMISEDDSDLPKLFEGNSNYDTPELRKFEPVVASWVRIYPERQAPGGAGIRMELLGCDSLEPEKNHSDGEAQKEDCEHYGNCSSGLEGSREQDVQTPDDLTFPEDSSNTPDPHSGAFVEGFGCRFGRGLQRGTCGWLQGDDSAADLRWQVGTCHKGPSHDHSSGQGNYAFVEVSERDEQGAARLLSPPVTPHSTYRCLQFWYHMSGGIDSQLSVNVRTQTPMGLQDETLWSLSGEQPASSWQEARAILPQHATPYQVILEGKMGDGHNGCLAVDDVKFNDKIPLMHCLKPFNAFPGVLGLPPGFPGNVEDDTELILDEYDDMYEVKYDNKTSTSWPPDFAAVEQMTPDLQDSRPWMPESGPGGGKSLSKDSTRVTATVPSLGQALDPMLITIITISALGIVMGMVCASLLLYCVCSRARPVSSTTALHTVGNGPTPLDGYNFELYNGVKLSSKTNGQYKQATQA</sequence>
<feature type="compositionally biased region" description="Basic and acidic residues" evidence="18">
    <location>
        <begin position="615"/>
        <end position="632"/>
    </location>
</feature>
<dbReference type="Pfam" id="PF00629">
    <property type="entry name" value="MAM"/>
    <property type="match status" value="1"/>
</dbReference>
<dbReference type="FunFam" id="2.60.120.290:FF:000003">
    <property type="entry name" value="Neuropilin"/>
    <property type="match status" value="1"/>
</dbReference>
<feature type="domain" description="F5/8 type C" evidence="22">
    <location>
        <begin position="454"/>
        <end position="611"/>
    </location>
</feature>
<keyword evidence="10" id="KW-0106">Calcium</keyword>
<dbReference type="FunFam" id="2.60.120.290:FF:000010">
    <property type="entry name" value="Neuropilin"/>
    <property type="match status" value="1"/>
</dbReference>
<evidence type="ECO:0000256" key="1">
    <source>
        <dbReference type="ARBA" id="ARBA00004479"/>
    </source>
</evidence>
<dbReference type="Gene3D" id="2.60.120.200">
    <property type="match status" value="1"/>
</dbReference>
<evidence type="ECO:0000256" key="12">
    <source>
        <dbReference type="ARBA" id="ARBA00022989"/>
    </source>
</evidence>
<feature type="transmembrane region" description="Helical" evidence="19">
    <location>
        <begin position="942"/>
        <end position="968"/>
    </location>
</feature>
<dbReference type="Gene3D" id="2.60.120.290">
    <property type="entry name" value="Spermadhesin, CUB domain"/>
    <property type="match status" value="2"/>
</dbReference>
<dbReference type="PROSITE" id="PS01286">
    <property type="entry name" value="FA58C_2"/>
    <property type="match status" value="1"/>
</dbReference>
<comment type="subcellular location">
    <subcellularLocation>
        <location evidence="1">Membrane</location>
        <topology evidence="1">Single-pass type I membrane protein</topology>
    </subcellularLocation>
</comment>
<evidence type="ECO:0000256" key="4">
    <source>
        <dbReference type="ARBA" id="ARBA00022674"/>
    </source>
</evidence>
<dbReference type="GO" id="GO:0030424">
    <property type="term" value="C:axon"/>
    <property type="evidence" value="ECO:0007669"/>
    <property type="project" value="TreeGrafter"/>
</dbReference>
<evidence type="ECO:0000256" key="5">
    <source>
        <dbReference type="ARBA" id="ARBA00022692"/>
    </source>
</evidence>
<dbReference type="GO" id="GO:0098978">
    <property type="term" value="C:glutamatergic synapse"/>
    <property type="evidence" value="ECO:0007669"/>
    <property type="project" value="TreeGrafter"/>
</dbReference>
<dbReference type="InterPro" id="IPR000859">
    <property type="entry name" value="CUB_dom"/>
</dbReference>
<evidence type="ECO:0000256" key="16">
    <source>
        <dbReference type="ARBA" id="ARBA00023180"/>
    </source>
</evidence>
<feature type="domain" description="F5/8 type C" evidence="22">
    <location>
        <begin position="297"/>
        <end position="447"/>
    </location>
</feature>
<dbReference type="PROSITE" id="PS01285">
    <property type="entry name" value="FA58C_1"/>
    <property type="match status" value="2"/>
</dbReference>
<feature type="chain" id="PRO_5042500790" evidence="20">
    <location>
        <begin position="45"/>
        <end position="1018"/>
    </location>
</feature>
<evidence type="ECO:0000259" key="23">
    <source>
        <dbReference type="PROSITE" id="PS50060"/>
    </source>
</evidence>
<keyword evidence="9" id="KW-0221">Differentiation</keyword>
<evidence type="ECO:0000256" key="10">
    <source>
        <dbReference type="ARBA" id="ARBA00022837"/>
    </source>
</evidence>
<comment type="similarity">
    <text evidence="2">Belongs to the neuropilin family.</text>
</comment>
<dbReference type="Proteomes" id="UP001318040">
    <property type="component" value="Chromosome 4"/>
</dbReference>
<name>A0AAJ7SMZ5_PETMA</name>
<dbReference type="PROSITE" id="PS50060">
    <property type="entry name" value="MAM_2"/>
    <property type="match status" value="1"/>
</dbReference>
<dbReference type="AlphaFoldDB" id="A0AAJ7SMZ5"/>
<evidence type="ECO:0000256" key="17">
    <source>
        <dbReference type="PROSITE-ProRule" id="PRU00059"/>
    </source>
</evidence>
<keyword evidence="14 17" id="KW-1015">Disulfide bond</keyword>
<dbReference type="GO" id="GO:0008201">
    <property type="term" value="F:heparin binding"/>
    <property type="evidence" value="ECO:0007669"/>
    <property type="project" value="UniProtKB-KW"/>
</dbReference>
<evidence type="ECO:0000256" key="2">
    <source>
        <dbReference type="ARBA" id="ARBA00006078"/>
    </source>
</evidence>
<keyword evidence="4" id="KW-0358">Heparin-binding</keyword>
<dbReference type="PANTHER" id="PTHR46806">
    <property type="entry name" value="F5/8 TYPE C DOMAIN-CONTAINING PROTEIN"/>
    <property type="match status" value="1"/>
</dbReference>
<dbReference type="InterPro" id="IPR000421">
    <property type="entry name" value="FA58C"/>
</dbReference>
<feature type="domain" description="MAM" evidence="23">
    <location>
        <begin position="675"/>
        <end position="843"/>
    </location>
</feature>
<dbReference type="SMART" id="SM00137">
    <property type="entry name" value="MAM"/>
    <property type="match status" value="1"/>
</dbReference>
<evidence type="ECO:0000256" key="9">
    <source>
        <dbReference type="ARBA" id="ARBA00022782"/>
    </source>
</evidence>
<keyword evidence="3" id="KW-0217">Developmental protein</keyword>
<keyword evidence="5 19" id="KW-0812">Transmembrane</keyword>
<evidence type="ECO:0000256" key="13">
    <source>
        <dbReference type="ARBA" id="ARBA00023136"/>
    </source>
</evidence>
<comment type="caution">
    <text evidence="17">Lacks conserved residue(s) required for the propagation of feature annotation.</text>
</comment>
<evidence type="ECO:0000256" key="20">
    <source>
        <dbReference type="SAM" id="SignalP"/>
    </source>
</evidence>
<dbReference type="PROSITE" id="PS01180">
    <property type="entry name" value="CUB"/>
    <property type="match status" value="2"/>
</dbReference>
<dbReference type="FunFam" id="2.60.120.260:FF:000002">
    <property type="entry name" value="Coagulation factor VIII"/>
    <property type="match status" value="1"/>
</dbReference>
<keyword evidence="6" id="KW-0479">Metal-binding</keyword>
<dbReference type="KEGG" id="pmrn:116938811"/>
<evidence type="ECO:0000256" key="7">
    <source>
        <dbReference type="ARBA" id="ARBA00022729"/>
    </source>
</evidence>
<evidence type="ECO:0000256" key="14">
    <source>
        <dbReference type="ARBA" id="ARBA00023157"/>
    </source>
</evidence>
<evidence type="ECO:0000256" key="6">
    <source>
        <dbReference type="ARBA" id="ARBA00022723"/>
    </source>
</evidence>
<protein>
    <submittedName>
        <fullName evidence="25">Neuropilin-2-like isoform X1</fullName>
    </submittedName>
</protein>
<feature type="domain" description="CUB" evidence="21">
    <location>
        <begin position="169"/>
        <end position="287"/>
    </location>
</feature>
<dbReference type="CDD" id="cd00041">
    <property type="entry name" value="CUB"/>
    <property type="match status" value="2"/>
</dbReference>
<feature type="domain" description="CUB" evidence="21">
    <location>
        <begin position="49"/>
        <end position="164"/>
    </location>
</feature>
<evidence type="ECO:0000256" key="19">
    <source>
        <dbReference type="SAM" id="Phobius"/>
    </source>
</evidence>
<keyword evidence="24" id="KW-1185">Reference proteome</keyword>
<dbReference type="InterPro" id="IPR035914">
    <property type="entry name" value="Sperma_CUB_dom_sf"/>
</dbReference>
<dbReference type="PANTHER" id="PTHR46806:SF2">
    <property type="entry name" value="NEUROPILIN-2"/>
    <property type="match status" value="1"/>
</dbReference>
<dbReference type="SUPFAM" id="SSF49854">
    <property type="entry name" value="Spermadhesin, CUB domain"/>
    <property type="match status" value="2"/>
</dbReference>
<feature type="region of interest" description="Disordered" evidence="18">
    <location>
        <begin position="903"/>
        <end position="927"/>
    </location>
</feature>
<evidence type="ECO:0000259" key="22">
    <source>
        <dbReference type="PROSITE" id="PS50022"/>
    </source>
</evidence>
<evidence type="ECO:0000256" key="3">
    <source>
        <dbReference type="ARBA" id="ARBA00022473"/>
    </source>
</evidence>
<keyword evidence="11" id="KW-0524">Neurogenesis</keyword>
<evidence type="ECO:0000256" key="15">
    <source>
        <dbReference type="ARBA" id="ARBA00023170"/>
    </source>
</evidence>
<feature type="region of interest" description="Disordered" evidence="18">
    <location>
        <begin position="615"/>
        <end position="668"/>
    </location>
</feature>
<evidence type="ECO:0000256" key="11">
    <source>
        <dbReference type="ARBA" id="ARBA00022902"/>
    </source>
</evidence>
<feature type="signal peptide" evidence="20">
    <location>
        <begin position="1"/>
        <end position="44"/>
    </location>
</feature>
<dbReference type="RefSeq" id="XP_032802376.1">
    <property type="nucleotide sequence ID" value="XM_032946485.1"/>
</dbReference>
<dbReference type="PROSITE" id="PS50022">
    <property type="entry name" value="FA58C_3"/>
    <property type="match status" value="2"/>
</dbReference>
<dbReference type="CDD" id="cd06263">
    <property type="entry name" value="MAM"/>
    <property type="match status" value="1"/>
</dbReference>
<dbReference type="GO" id="GO:0045211">
    <property type="term" value="C:postsynaptic membrane"/>
    <property type="evidence" value="ECO:0007669"/>
    <property type="project" value="TreeGrafter"/>
</dbReference>
<dbReference type="InterPro" id="IPR013320">
    <property type="entry name" value="ConA-like_dom_sf"/>
</dbReference>
<evidence type="ECO:0000256" key="18">
    <source>
        <dbReference type="SAM" id="MobiDB-lite"/>
    </source>
</evidence>
<evidence type="ECO:0000313" key="24">
    <source>
        <dbReference type="Proteomes" id="UP001318040"/>
    </source>
</evidence>
<keyword evidence="15" id="KW-0675">Receptor</keyword>
<dbReference type="InterPro" id="IPR022579">
    <property type="entry name" value="Neuropilin_C"/>
</dbReference>
<dbReference type="GO" id="GO:0007411">
    <property type="term" value="P:axon guidance"/>
    <property type="evidence" value="ECO:0007669"/>
    <property type="project" value="TreeGrafter"/>
</dbReference>
<proteinExistence type="inferred from homology"/>
<dbReference type="Gene3D" id="2.60.120.260">
    <property type="entry name" value="Galactose-binding domain-like"/>
    <property type="match status" value="2"/>
</dbReference>
<dbReference type="FunFam" id="2.60.120.260:FF:000013">
    <property type="entry name" value="Neuropilin"/>
    <property type="match status" value="1"/>
</dbReference>
<keyword evidence="13 19" id="KW-0472">Membrane</keyword>
<evidence type="ECO:0000313" key="25">
    <source>
        <dbReference type="RefSeq" id="XP_032802376.1"/>
    </source>
</evidence>
<dbReference type="InterPro" id="IPR008979">
    <property type="entry name" value="Galactose-bd-like_sf"/>
</dbReference>
<dbReference type="GO" id="GO:0017154">
    <property type="term" value="F:semaphorin receptor activity"/>
    <property type="evidence" value="ECO:0007669"/>
    <property type="project" value="TreeGrafter"/>
</dbReference>
<keyword evidence="7 20" id="KW-0732">Signal</keyword>
<dbReference type="SUPFAM" id="SSF49785">
    <property type="entry name" value="Galactose-binding domain-like"/>
    <property type="match status" value="2"/>
</dbReference>
<evidence type="ECO:0000259" key="21">
    <source>
        <dbReference type="PROSITE" id="PS01180"/>
    </source>
</evidence>
<dbReference type="SUPFAM" id="SSF49899">
    <property type="entry name" value="Concanavalin A-like lectins/glucanases"/>
    <property type="match status" value="1"/>
</dbReference>
<dbReference type="InterPro" id="IPR000998">
    <property type="entry name" value="MAM_dom"/>
</dbReference>
<gene>
    <name evidence="25" type="primary">LOC116938811</name>
</gene>
<keyword evidence="8" id="KW-0677">Repeat</keyword>
<dbReference type="SMART" id="SM00231">
    <property type="entry name" value="FA58C"/>
    <property type="match status" value="2"/>
</dbReference>
<keyword evidence="12 19" id="KW-1133">Transmembrane helix</keyword>
<dbReference type="SMART" id="SM00042">
    <property type="entry name" value="CUB"/>
    <property type="match status" value="2"/>
</dbReference>
<keyword evidence="16" id="KW-0325">Glycoprotein</keyword>
<reference evidence="25" key="1">
    <citation type="submission" date="2025-08" db="UniProtKB">
        <authorList>
            <consortium name="RefSeq"/>
        </authorList>
    </citation>
    <scope>IDENTIFICATION</scope>
    <source>
        <tissue evidence="25">Sperm</tissue>
    </source>
</reference>
<dbReference type="Pfam" id="PF00431">
    <property type="entry name" value="CUB"/>
    <property type="match status" value="2"/>
</dbReference>
<dbReference type="Pfam" id="PF00754">
    <property type="entry name" value="F5_F8_type_C"/>
    <property type="match status" value="2"/>
</dbReference>
<dbReference type="GO" id="GO:0046872">
    <property type="term" value="F:metal ion binding"/>
    <property type="evidence" value="ECO:0007669"/>
    <property type="project" value="UniProtKB-KW"/>
</dbReference>
<dbReference type="InterPro" id="IPR050633">
    <property type="entry name" value="Neuropilin_MCO_CoagFactor"/>
</dbReference>
<dbReference type="Pfam" id="PF11980">
    <property type="entry name" value="DUF3481"/>
    <property type="match status" value="1"/>
</dbReference>
<dbReference type="CDD" id="cd00057">
    <property type="entry name" value="FA58C"/>
    <property type="match status" value="2"/>
</dbReference>